<evidence type="ECO:0000313" key="4">
    <source>
        <dbReference type="Proteomes" id="UP000199360"/>
    </source>
</evidence>
<dbReference type="AlphaFoldDB" id="A0A1C5GJ93"/>
<feature type="domain" description="Cyclic-phosphate processing Receiver" evidence="2">
    <location>
        <begin position="122"/>
        <end position="211"/>
    </location>
</feature>
<proteinExistence type="predicted"/>
<reference evidence="4" key="1">
    <citation type="submission" date="2016-06" db="EMBL/GenBank/DDBJ databases">
        <authorList>
            <person name="Varghese N."/>
            <person name="Submissions Spin"/>
        </authorList>
    </citation>
    <scope>NUCLEOTIDE SEQUENCE [LARGE SCALE GENOMIC DNA]</scope>
    <source>
        <strain evidence="4">DSM 45647</strain>
    </source>
</reference>
<dbReference type="Pfam" id="PF20274">
    <property type="entry name" value="cREC_REC"/>
    <property type="match status" value="1"/>
</dbReference>
<evidence type="ECO:0000313" key="3">
    <source>
        <dbReference type="EMBL" id="SCG33822.1"/>
    </source>
</evidence>
<organism evidence="3 4">
    <name type="scientific">Micromonospora humi</name>
    <dbReference type="NCBI Taxonomy" id="745366"/>
    <lineage>
        <taxon>Bacteria</taxon>
        <taxon>Bacillati</taxon>
        <taxon>Actinomycetota</taxon>
        <taxon>Actinomycetes</taxon>
        <taxon>Micromonosporales</taxon>
        <taxon>Micromonosporaceae</taxon>
        <taxon>Micromonospora</taxon>
    </lineage>
</organism>
<dbReference type="STRING" id="745366.GA0070213_10128"/>
<gene>
    <name evidence="3" type="ORF">GA0070213_10128</name>
</gene>
<feature type="region of interest" description="Disordered" evidence="1">
    <location>
        <begin position="63"/>
        <end position="85"/>
    </location>
</feature>
<keyword evidence="4" id="KW-1185">Reference proteome</keyword>
<dbReference type="InterPro" id="IPR046909">
    <property type="entry name" value="cREC_REC"/>
</dbReference>
<dbReference type="EMBL" id="FMDM01000001">
    <property type="protein sequence ID" value="SCG33822.1"/>
    <property type="molecule type" value="Genomic_DNA"/>
</dbReference>
<dbReference type="Proteomes" id="UP000199360">
    <property type="component" value="Unassembled WGS sequence"/>
</dbReference>
<protein>
    <recommendedName>
        <fullName evidence="2">Cyclic-phosphate processing Receiver domain-containing protein</fullName>
    </recommendedName>
</protein>
<sequence>MRKPVKTAAVLVGLGVGVAVGPSLGPAAVYAGIALATLGVALSLVGTSESDLVGDGTGDVDSVSVVDRSDSGATERRRTRQRPTLSGLGPRVEQILRLAEAQADDVMTAAHHHRVDARRKIVLVDDLRSFVDGRHAEVARTSSTGVELLDRYRDRRLDELWLDHDLGGGDTIWPVVEVLERAAFDGRPFDVSVINIHSANPAGAAKMAQVLGHRGYRVRVTSGSTEVGYLDSPA</sequence>
<evidence type="ECO:0000259" key="2">
    <source>
        <dbReference type="Pfam" id="PF20274"/>
    </source>
</evidence>
<accession>A0A1C5GJ93</accession>
<evidence type="ECO:0000256" key="1">
    <source>
        <dbReference type="SAM" id="MobiDB-lite"/>
    </source>
</evidence>
<name>A0A1C5GJ93_9ACTN</name>
<feature type="compositionally biased region" description="Basic and acidic residues" evidence="1">
    <location>
        <begin position="67"/>
        <end position="76"/>
    </location>
</feature>